<dbReference type="GO" id="GO:0042575">
    <property type="term" value="C:DNA polymerase complex"/>
    <property type="evidence" value="ECO:0007669"/>
    <property type="project" value="UniProtKB-ARBA"/>
</dbReference>
<evidence type="ECO:0000256" key="4">
    <source>
        <dbReference type="ARBA" id="ARBA00022801"/>
    </source>
</evidence>
<dbReference type="PROSITE" id="PS50158">
    <property type="entry name" value="ZF_CCHC"/>
    <property type="match status" value="1"/>
</dbReference>
<dbReference type="PANTHER" id="PTHR42648">
    <property type="entry name" value="TRANSPOSASE, PUTATIVE-RELATED"/>
    <property type="match status" value="1"/>
</dbReference>
<proteinExistence type="predicted"/>
<dbReference type="PANTHER" id="PTHR42648:SF24">
    <property type="entry name" value="INTEGRASE CATALYTIC DOMAIN-CONTAINING PROTEIN"/>
    <property type="match status" value="1"/>
</dbReference>
<evidence type="ECO:0000256" key="3">
    <source>
        <dbReference type="ARBA" id="ARBA00022750"/>
    </source>
</evidence>
<dbReference type="PROSITE" id="PS50994">
    <property type="entry name" value="INTEGRASE"/>
    <property type="match status" value="1"/>
</dbReference>
<dbReference type="Pfam" id="PF22936">
    <property type="entry name" value="Pol_BBD"/>
    <property type="match status" value="1"/>
</dbReference>
<evidence type="ECO:0000313" key="9">
    <source>
        <dbReference type="EMBL" id="CAL1678229.1"/>
    </source>
</evidence>
<keyword evidence="5" id="KW-0862">Zinc</keyword>
<keyword evidence="1" id="KW-0645">Protease</keyword>
<dbReference type="Pfam" id="PF00665">
    <property type="entry name" value="rve"/>
    <property type="match status" value="1"/>
</dbReference>
<organism evidence="9 10">
    <name type="scientific">Lasius platythorax</name>
    <dbReference type="NCBI Taxonomy" id="488582"/>
    <lineage>
        <taxon>Eukaryota</taxon>
        <taxon>Metazoa</taxon>
        <taxon>Ecdysozoa</taxon>
        <taxon>Arthropoda</taxon>
        <taxon>Hexapoda</taxon>
        <taxon>Insecta</taxon>
        <taxon>Pterygota</taxon>
        <taxon>Neoptera</taxon>
        <taxon>Endopterygota</taxon>
        <taxon>Hymenoptera</taxon>
        <taxon>Apocrita</taxon>
        <taxon>Aculeata</taxon>
        <taxon>Formicoidea</taxon>
        <taxon>Formicidae</taxon>
        <taxon>Formicinae</taxon>
        <taxon>Lasius</taxon>
        <taxon>Lasius</taxon>
    </lineage>
</organism>
<dbReference type="SUPFAM" id="SSF57756">
    <property type="entry name" value="Retrovirus zinc finger-like domains"/>
    <property type="match status" value="1"/>
</dbReference>
<keyword evidence="5" id="KW-0863">Zinc-finger</keyword>
<dbReference type="GO" id="GO:0003676">
    <property type="term" value="F:nucleic acid binding"/>
    <property type="evidence" value="ECO:0007669"/>
    <property type="project" value="InterPro"/>
</dbReference>
<sequence>MASNNVLPPIERLVGRDNYTTWKFAIQSYLELEDLWAAVQGTEEDLKKITRARAKIVLAVDPVNFVHLQGTTTAKEAWDALRKAFDDSGLTRRVGLLRKLVTTQLDKCRSIEEYVTQIITTAHQLNSVGLEVKDEWIGTLLLAGLPESYKPMIMGLESSGTPITGDSIKTKLLQEVRGDNQGVKGQNHETAFYGKRVQSKRPKGKFKCYTCNEIGHFSSQCPKGNKKNKDSATKESKDSETKDSKSNKQRDVKAFFTGTARKDDWFVDSGASAHMTGNREYFTQIHKAHLSHIIVANDVSLSVQGAGDVKVKISLHGTIDQITVKDVLYVPGLSPNLLSVSEMTAKGLTLKFEAETCQILDSSNKIMATATQINGAYRLDRPQVTAYSCKEEEESAELWHRRLGHLGRTGMKLLRDKHAKGLRFESPLREPCVICCKGKQHRQPHPSVNKRTKQVLELLHMDLCGPMENTSLGGSHYFMTIVDDHSRKIFIYFLEKKSQALECFEDFKKEAENQMERKIKAIRTDNGKEFVNKEFSAFLRDSGIHHQTTIPHTPQQNGLAERMNRTIVERARCLLAESELPTTFWAEASSTAVYLINRSPARAIQHRTPEEIWSGEKPKLQHLRVFGCEAMVHVPKECRRKWDMKSDKCIFLGYLEDGNGYRLYHESSQKIIKARDVVFIENIQRKRGASLKQTATKGIMVCEETLNHNPNEPAELSDDSSNSLEFWDADDEQEEPLPSSGETSSTEQQEQATEPEETTLRRSTRKPAPRNFKDYVTYKTMVIGPDDPITLQEALESEACDSWQQAMRNEYDALLENKTWELVDLPPGRKPLKCKWVFKTKRDSNNDVERYKARLVVKGFLQVKGLDYEETYSPVVRYASIRILLALAAKLDLEVDHLDVVTAFLQGDLSEEIYMEQPEGSVTKGKESKVCLLRRPLYGLKQGSFEWNRKLDSALKSLGFTRSNVDQGIYIKHHDSKLVIIAVYVDDLLLLSNDVEAKNLTKKQLHKKFEMKDLGAVRNLLGMQVHRDREQGKIFINQATYIDNILRRFNMCDCNPARTPSDPNQRLDKSMAPKSPDEVKDMEKVPYREALGSMMFLCQGTRPDIAHAITSLSIYSENPGKAHWAAVKRLFRYLKGTRNYGLIYSRDTNPTLQGFCDADWAGDTNDRRSTTGYLFTLQGAALAKKQFGFDD</sequence>
<keyword evidence="3" id="KW-0064">Aspartyl protease</keyword>
<dbReference type="Pfam" id="PF25597">
    <property type="entry name" value="SH3_retrovirus"/>
    <property type="match status" value="1"/>
</dbReference>
<dbReference type="InterPro" id="IPR013103">
    <property type="entry name" value="RVT_2"/>
</dbReference>
<keyword evidence="2" id="KW-0479">Metal-binding</keyword>
<dbReference type="GO" id="GO:0015074">
    <property type="term" value="P:DNA integration"/>
    <property type="evidence" value="ECO:0007669"/>
    <property type="project" value="InterPro"/>
</dbReference>
<evidence type="ECO:0000313" key="10">
    <source>
        <dbReference type="Proteomes" id="UP001497644"/>
    </source>
</evidence>
<dbReference type="AlphaFoldDB" id="A0AAV2NEL0"/>
<evidence type="ECO:0000256" key="5">
    <source>
        <dbReference type="PROSITE-ProRule" id="PRU00047"/>
    </source>
</evidence>
<dbReference type="InterPro" id="IPR036397">
    <property type="entry name" value="RNaseH_sf"/>
</dbReference>
<feature type="region of interest" description="Disordered" evidence="6">
    <location>
        <begin position="1057"/>
        <end position="1080"/>
    </location>
</feature>
<dbReference type="SUPFAM" id="SSF53098">
    <property type="entry name" value="Ribonuclease H-like"/>
    <property type="match status" value="1"/>
</dbReference>
<dbReference type="Pfam" id="PF14223">
    <property type="entry name" value="Retrotran_gag_2"/>
    <property type="match status" value="1"/>
</dbReference>
<protein>
    <recommendedName>
        <fullName evidence="11">Retrovirus-related Pol polyprotein from transposon TNT 1-94</fullName>
    </recommendedName>
</protein>
<accession>A0AAV2NEL0</accession>
<dbReference type="InterPro" id="IPR054722">
    <property type="entry name" value="PolX-like_BBD"/>
</dbReference>
<dbReference type="Pfam" id="PF07727">
    <property type="entry name" value="RVT_2"/>
    <property type="match status" value="1"/>
</dbReference>
<feature type="region of interest" description="Disordered" evidence="6">
    <location>
        <begin position="730"/>
        <end position="767"/>
    </location>
</feature>
<dbReference type="Proteomes" id="UP001497644">
    <property type="component" value="Chromosome 14"/>
</dbReference>
<dbReference type="InterPro" id="IPR057670">
    <property type="entry name" value="SH3_retrovirus"/>
</dbReference>
<dbReference type="InterPro" id="IPR043502">
    <property type="entry name" value="DNA/RNA_pol_sf"/>
</dbReference>
<dbReference type="InterPro" id="IPR025724">
    <property type="entry name" value="GAG-pre-integrase_dom"/>
</dbReference>
<feature type="domain" description="Integrase catalytic" evidence="8">
    <location>
        <begin position="442"/>
        <end position="617"/>
    </location>
</feature>
<dbReference type="GO" id="GO:0004190">
    <property type="term" value="F:aspartic-type endopeptidase activity"/>
    <property type="evidence" value="ECO:0007669"/>
    <property type="project" value="UniProtKB-KW"/>
</dbReference>
<dbReference type="InterPro" id="IPR036875">
    <property type="entry name" value="Znf_CCHC_sf"/>
</dbReference>
<dbReference type="SUPFAM" id="SSF56672">
    <property type="entry name" value="DNA/RNA polymerases"/>
    <property type="match status" value="1"/>
</dbReference>
<dbReference type="Gene3D" id="3.30.420.10">
    <property type="entry name" value="Ribonuclease H-like superfamily/Ribonuclease H"/>
    <property type="match status" value="1"/>
</dbReference>
<dbReference type="GO" id="GO:0071897">
    <property type="term" value="P:DNA biosynthetic process"/>
    <property type="evidence" value="ECO:0007669"/>
    <property type="project" value="UniProtKB-ARBA"/>
</dbReference>
<dbReference type="GO" id="GO:0006508">
    <property type="term" value="P:proteolysis"/>
    <property type="evidence" value="ECO:0007669"/>
    <property type="project" value="UniProtKB-KW"/>
</dbReference>
<keyword evidence="4" id="KW-0378">Hydrolase</keyword>
<evidence type="ECO:0000256" key="6">
    <source>
        <dbReference type="SAM" id="MobiDB-lite"/>
    </source>
</evidence>
<feature type="domain" description="CCHC-type" evidence="7">
    <location>
        <begin position="207"/>
        <end position="223"/>
    </location>
</feature>
<dbReference type="InterPro" id="IPR001584">
    <property type="entry name" value="Integrase_cat-core"/>
</dbReference>
<dbReference type="EMBL" id="OZ034837">
    <property type="protein sequence ID" value="CAL1678229.1"/>
    <property type="molecule type" value="Genomic_DNA"/>
</dbReference>
<dbReference type="InterPro" id="IPR012337">
    <property type="entry name" value="RNaseH-like_sf"/>
</dbReference>
<reference evidence="9" key="1">
    <citation type="submission" date="2024-04" db="EMBL/GenBank/DDBJ databases">
        <authorList>
            <consortium name="Molecular Ecology Group"/>
        </authorList>
    </citation>
    <scope>NUCLEOTIDE SEQUENCE</scope>
</reference>
<dbReference type="SMART" id="SM00343">
    <property type="entry name" value="ZnF_C2HC"/>
    <property type="match status" value="1"/>
</dbReference>
<feature type="compositionally biased region" description="Basic and acidic residues" evidence="6">
    <location>
        <begin position="1065"/>
        <end position="1080"/>
    </location>
</feature>
<dbReference type="InterPro" id="IPR001878">
    <property type="entry name" value="Znf_CCHC"/>
</dbReference>
<dbReference type="Pfam" id="PF13976">
    <property type="entry name" value="gag_pre-integrs"/>
    <property type="match status" value="1"/>
</dbReference>
<evidence type="ECO:0000259" key="7">
    <source>
        <dbReference type="PROSITE" id="PS50158"/>
    </source>
</evidence>
<evidence type="ECO:0000256" key="1">
    <source>
        <dbReference type="ARBA" id="ARBA00022670"/>
    </source>
</evidence>
<dbReference type="Pfam" id="PF00098">
    <property type="entry name" value="zf-CCHC"/>
    <property type="match status" value="1"/>
</dbReference>
<evidence type="ECO:0008006" key="11">
    <source>
        <dbReference type="Google" id="ProtNLM"/>
    </source>
</evidence>
<keyword evidence="10" id="KW-1185">Reference proteome</keyword>
<feature type="compositionally biased region" description="Basic and acidic residues" evidence="6">
    <location>
        <begin position="227"/>
        <end position="249"/>
    </location>
</feature>
<dbReference type="Gene3D" id="4.10.60.10">
    <property type="entry name" value="Zinc finger, CCHC-type"/>
    <property type="match status" value="1"/>
</dbReference>
<evidence type="ECO:0000259" key="8">
    <source>
        <dbReference type="PROSITE" id="PS50994"/>
    </source>
</evidence>
<feature type="region of interest" description="Disordered" evidence="6">
    <location>
        <begin position="220"/>
        <end position="249"/>
    </location>
</feature>
<gene>
    <name evidence="9" type="ORF">LPLAT_LOCUS4124</name>
</gene>
<name>A0AAV2NEL0_9HYME</name>
<dbReference type="GO" id="GO:0008270">
    <property type="term" value="F:zinc ion binding"/>
    <property type="evidence" value="ECO:0007669"/>
    <property type="project" value="UniProtKB-KW"/>
</dbReference>
<evidence type="ECO:0000256" key="2">
    <source>
        <dbReference type="ARBA" id="ARBA00022723"/>
    </source>
</evidence>
<feature type="compositionally biased region" description="Low complexity" evidence="6">
    <location>
        <begin position="739"/>
        <end position="752"/>
    </location>
</feature>
<dbReference type="InterPro" id="IPR039537">
    <property type="entry name" value="Retrotran_Ty1/copia-like"/>
</dbReference>